<dbReference type="EMBL" id="AUSS01000026">
    <property type="protein sequence ID" value="EPZ92629.1"/>
    <property type="molecule type" value="Genomic_DNA"/>
</dbReference>
<dbReference type="PATRIC" id="fig|1355531.3.peg.1009"/>
<evidence type="ECO:0000313" key="2">
    <source>
        <dbReference type="EMBL" id="EPZ92635.1"/>
    </source>
</evidence>
<dbReference type="EMBL" id="AUSS01000007">
    <property type="protein sequence ID" value="EPZ93393.1"/>
    <property type="molecule type" value="Genomic_DNA"/>
</dbReference>
<protein>
    <submittedName>
        <fullName evidence="4">Uncharacterized protein</fullName>
    </submittedName>
</protein>
<evidence type="ECO:0000313" key="5">
    <source>
        <dbReference type="Proteomes" id="UP000015605"/>
    </source>
</evidence>
<gene>
    <name evidence="4" type="ORF">N207_05775</name>
    <name evidence="3" type="ORF">N207_08430</name>
    <name evidence="2" type="ORF">N207_08795</name>
    <name evidence="1" type="ORF">N207_08835</name>
</gene>
<comment type="caution">
    <text evidence="4">The sequence shown here is derived from an EMBL/GenBank/DDBJ whole genome shotgun (WGS) entry which is preliminary data.</text>
</comment>
<dbReference type="AlphaFoldDB" id="T0G7J9"/>
<evidence type="ECO:0000313" key="1">
    <source>
        <dbReference type="EMBL" id="EPZ92629.1"/>
    </source>
</evidence>
<dbReference type="EMBL" id="AUSS01000025">
    <property type="protein sequence ID" value="EPZ92635.1"/>
    <property type="molecule type" value="Genomic_DNA"/>
</dbReference>
<organism evidence="4 5">
    <name type="scientific">Helicobacter pylori UM114</name>
    <dbReference type="NCBI Taxonomy" id="1355531"/>
    <lineage>
        <taxon>Bacteria</taxon>
        <taxon>Pseudomonadati</taxon>
        <taxon>Campylobacterota</taxon>
        <taxon>Epsilonproteobacteria</taxon>
        <taxon>Campylobacterales</taxon>
        <taxon>Helicobacteraceae</taxon>
        <taxon>Helicobacter</taxon>
    </lineage>
</organism>
<dbReference type="Proteomes" id="UP000015605">
    <property type="component" value="Unassembled WGS sequence"/>
</dbReference>
<evidence type="ECO:0000313" key="3">
    <source>
        <dbReference type="EMBL" id="EPZ92723.1"/>
    </source>
</evidence>
<evidence type="ECO:0000313" key="4">
    <source>
        <dbReference type="EMBL" id="EPZ93393.1"/>
    </source>
</evidence>
<dbReference type="EMBL" id="AUSS01000020">
    <property type="protein sequence ID" value="EPZ92723.1"/>
    <property type="molecule type" value="Genomic_DNA"/>
</dbReference>
<name>T0G7J9_HELPX</name>
<sequence>MFYFNLFKAYFIQSFIYSKLYSTPIPIISNHFYPFLSNSKISFKSQKL</sequence>
<accession>T0G7J9</accession>
<proteinExistence type="predicted"/>
<reference evidence="4 5" key="1">
    <citation type="journal article" date="2013" name="Genome Announc.">
        <title>Multiple genome sequences of Helicobacter pylori strains of diverse disease and antibiotic resistance backgrounds from Malaysia.</title>
        <authorList>
            <person name="Rehvathy V."/>
            <person name="Tan M.H."/>
            <person name="Gunaletchumy S.P."/>
            <person name="Teh X."/>
            <person name="Wang S."/>
            <person name="Baybayan P."/>
            <person name="Singh S."/>
            <person name="Ashby M."/>
            <person name="Kaakoush N.O."/>
            <person name="Mitchell H.M."/>
            <person name="Croft L.J."/>
            <person name="Goh K.L."/>
            <person name="Loke M.F."/>
            <person name="Vadivelu J."/>
        </authorList>
    </citation>
    <scope>NUCLEOTIDE SEQUENCE [LARGE SCALE GENOMIC DNA]</scope>
    <source>
        <strain evidence="4 5">UM114</strain>
    </source>
</reference>